<dbReference type="PROSITE" id="PS51063">
    <property type="entry name" value="HTH_CRP_2"/>
    <property type="match status" value="1"/>
</dbReference>
<dbReference type="Proteomes" id="UP000426246">
    <property type="component" value="Chromosome"/>
</dbReference>
<comment type="similarity">
    <text evidence="1">Belongs to the SorC transcriptional regulatory family.</text>
</comment>
<dbReference type="RefSeq" id="WP_155700720.1">
    <property type="nucleotide sequence ID" value="NZ_CP034235.1"/>
</dbReference>
<dbReference type="PANTHER" id="PTHR34294">
    <property type="entry name" value="TRANSCRIPTIONAL REGULATOR-RELATED"/>
    <property type="match status" value="1"/>
</dbReference>
<dbReference type="InterPro" id="IPR007324">
    <property type="entry name" value="Sugar-bd_dom_put"/>
</dbReference>
<dbReference type="InterPro" id="IPR051054">
    <property type="entry name" value="SorC_transcr_regulators"/>
</dbReference>
<gene>
    <name evidence="7" type="ORF">EHS13_12730</name>
</gene>
<dbReference type="Pfam" id="PF04198">
    <property type="entry name" value="Sugar-bind"/>
    <property type="match status" value="1"/>
</dbReference>
<keyword evidence="4" id="KW-0804">Transcription</keyword>
<dbReference type="EMBL" id="CP034235">
    <property type="protein sequence ID" value="QGQ95684.1"/>
    <property type="molecule type" value="Genomic_DNA"/>
</dbReference>
<dbReference type="Pfam" id="PF13384">
    <property type="entry name" value="HTH_23"/>
    <property type="match status" value="1"/>
</dbReference>
<sequence>MEEDKLRKVIEAAKLYYQLDFSQSEIAERLGVSRPTVSRLLQQAKTEGIVQITINDPSEEVETLALALRAKFQLKHVEVAFMPFNENNIGKKYVGEAAAKYIHKIVKNNDIIAVSWGTTLYQVACQLQRKAVKDVVVLQLNGGVSYSEVNTYASEIIQLFGNAFHVNPHFLNLPAIVDHILVKQAIQSDRHIRKVLDLGRQSNIAIFTAGVPNSESVLIQTNYFTKDEIEVIKSKAAGDICSRYFDENGVICLENLNERTIGIELSELRGKEHSILVAGGASKVDAIYGALCGKYANTLITDQFTAKALLSKE</sequence>
<dbReference type="SUPFAM" id="SSF46785">
    <property type="entry name" value="Winged helix' DNA-binding domain"/>
    <property type="match status" value="1"/>
</dbReference>
<dbReference type="InterPro" id="IPR012318">
    <property type="entry name" value="HTH_CRP"/>
</dbReference>
<dbReference type="KEGG" id="ppsc:EHS13_12730"/>
<name>A0A6B8RIW2_9BACL</name>
<dbReference type="GO" id="GO:0030246">
    <property type="term" value="F:carbohydrate binding"/>
    <property type="evidence" value="ECO:0007669"/>
    <property type="project" value="InterPro"/>
</dbReference>
<keyword evidence="2" id="KW-0805">Transcription regulation</keyword>
<keyword evidence="3" id="KW-0238">DNA-binding</keyword>
<evidence type="ECO:0000256" key="4">
    <source>
        <dbReference type="ARBA" id="ARBA00023163"/>
    </source>
</evidence>
<protein>
    <submittedName>
        <fullName evidence="7">Sugar-binding transcriptional regulator</fullName>
    </submittedName>
</protein>
<evidence type="ECO:0000259" key="5">
    <source>
        <dbReference type="PROSITE" id="PS50943"/>
    </source>
</evidence>
<evidence type="ECO:0000313" key="8">
    <source>
        <dbReference type="Proteomes" id="UP000426246"/>
    </source>
</evidence>
<evidence type="ECO:0000256" key="3">
    <source>
        <dbReference type="ARBA" id="ARBA00023125"/>
    </source>
</evidence>
<dbReference type="PROSITE" id="PS50943">
    <property type="entry name" value="HTH_CROC1"/>
    <property type="match status" value="1"/>
</dbReference>
<dbReference type="GO" id="GO:0006355">
    <property type="term" value="P:regulation of DNA-templated transcription"/>
    <property type="evidence" value="ECO:0007669"/>
    <property type="project" value="InterPro"/>
</dbReference>
<dbReference type="SUPFAM" id="SSF100950">
    <property type="entry name" value="NagB/RpiA/CoA transferase-like"/>
    <property type="match status" value="1"/>
</dbReference>
<feature type="domain" description="HTH cro/C1-type" evidence="5">
    <location>
        <begin position="18"/>
        <end position="40"/>
    </location>
</feature>
<dbReference type="InterPro" id="IPR036390">
    <property type="entry name" value="WH_DNA-bd_sf"/>
</dbReference>
<dbReference type="Gene3D" id="3.40.50.1360">
    <property type="match status" value="1"/>
</dbReference>
<reference evidence="8" key="1">
    <citation type="submission" date="2018-11" db="EMBL/GenBank/DDBJ databases">
        <title>Complete genome sequence of Paenibacillus sp. ML311-T8.</title>
        <authorList>
            <person name="Nam Y.-D."/>
            <person name="Kang J."/>
            <person name="Chung W.-H."/>
            <person name="Park Y.S."/>
        </authorList>
    </citation>
    <scope>NUCLEOTIDE SEQUENCE [LARGE SCALE GENOMIC DNA]</scope>
    <source>
        <strain evidence="8">ML311-T8</strain>
    </source>
</reference>
<proteinExistence type="inferred from homology"/>
<dbReference type="PANTHER" id="PTHR34294:SF1">
    <property type="entry name" value="TRANSCRIPTIONAL REGULATOR LSRR"/>
    <property type="match status" value="1"/>
</dbReference>
<keyword evidence="8" id="KW-1185">Reference proteome</keyword>
<dbReference type="AlphaFoldDB" id="A0A6B8RIW2"/>
<evidence type="ECO:0000313" key="7">
    <source>
        <dbReference type="EMBL" id="QGQ95684.1"/>
    </source>
</evidence>
<feature type="domain" description="HTH crp-type" evidence="6">
    <location>
        <begin position="1"/>
        <end position="58"/>
    </location>
</feature>
<dbReference type="Gene3D" id="1.10.10.60">
    <property type="entry name" value="Homeodomain-like"/>
    <property type="match status" value="1"/>
</dbReference>
<evidence type="ECO:0000256" key="2">
    <source>
        <dbReference type="ARBA" id="ARBA00023015"/>
    </source>
</evidence>
<evidence type="ECO:0000256" key="1">
    <source>
        <dbReference type="ARBA" id="ARBA00010466"/>
    </source>
</evidence>
<evidence type="ECO:0000259" key="6">
    <source>
        <dbReference type="PROSITE" id="PS51063"/>
    </source>
</evidence>
<dbReference type="InterPro" id="IPR037171">
    <property type="entry name" value="NagB/RpiA_transferase-like"/>
</dbReference>
<dbReference type="GO" id="GO:0003677">
    <property type="term" value="F:DNA binding"/>
    <property type="evidence" value="ECO:0007669"/>
    <property type="project" value="UniProtKB-KW"/>
</dbReference>
<dbReference type="InterPro" id="IPR001387">
    <property type="entry name" value="Cro/C1-type_HTH"/>
</dbReference>
<dbReference type="OrthoDB" id="58802at2"/>
<accession>A0A6B8RIW2</accession>
<organism evidence="7 8">
    <name type="scientific">Paenibacillus psychroresistens</name>
    <dbReference type="NCBI Taxonomy" id="1778678"/>
    <lineage>
        <taxon>Bacteria</taxon>
        <taxon>Bacillati</taxon>
        <taxon>Bacillota</taxon>
        <taxon>Bacilli</taxon>
        <taxon>Bacillales</taxon>
        <taxon>Paenibacillaceae</taxon>
        <taxon>Paenibacillus</taxon>
    </lineage>
</organism>